<comment type="catalytic activity">
    <reaction evidence="1">
        <text>L-glutamyl-tRNA(Gln) + L-glutamine + ATP + H2O = L-glutaminyl-tRNA(Gln) + L-glutamate + ADP + phosphate + H(+)</text>
        <dbReference type="Rhea" id="RHEA:17521"/>
        <dbReference type="Rhea" id="RHEA-COMP:9681"/>
        <dbReference type="Rhea" id="RHEA-COMP:9684"/>
        <dbReference type="ChEBI" id="CHEBI:15377"/>
        <dbReference type="ChEBI" id="CHEBI:15378"/>
        <dbReference type="ChEBI" id="CHEBI:29985"/>
        <dbReference type="ChEBI" id="CHEBI:30616"/>
        <dbReference type="ChEBI" id="CHEBI:43474"/>
        <dbReference type="ChEBI" id="CHEBI:58359"/>
        <dbReference type="ChEBI" id="CHEBI:78520"/>
        <dbReference type="ChEBI" id="CHEBI:78521"/>
        <dbReference type="ChEBI" id="CHEBI:456216"/>
    </reaction>
</comment>
<comment type="function">
    <text evidence="1">Allows the formation of correctly charged Asn-tRNA(Asn) or Gln-tRNA(Gln) through the transamidation of misacylated Asp-tRNA(Asn) or Glu-tRNA(Gln) in organisms which lack either or both of asparaginyl-tRNA or glutaminyl-tRNA synthetases. The reaction takes place in the presence of glutamine and ATP through an activated phospho-Asp-tRNA(Asn) or phospho-Glu-tRNA(Gln).</text>
</comment>
<keyword evidence="1" id="KW-0648">Protein biosynthesis</keyword>
<dbReference type="Gene3D" id="1.10.20.60">
    <property type="entry name" value="Glu-tRNAGln amidotransferase C subunit, N-terminal domain"/>
    <property type="match status" value="1"/>
</dbReference>
<dbReference type="GO" id="GO:0050566">
    <property type="term" value="F:asparaginyl-tRNA synthase (glutamine-hydrolyzing) activity"/>
    <property type="evidence" value="ECO:0007669"/>
    <property type="project" value="RHEA"/>
</dbReference>
<keyword evidence="2" id="KW-0808">Transferase</keyword>
<name>A0A1G2DV59_9BACT</name>
<dbReference type="GO" id="GO:0070681">
    <property type="term" value="P:glutaminyl-tRNAGln biosynthesis via transamidation"/>
    <property type="evidence" value="ECO:0007669"/>
    <property type="project" value="TreeGrafter"/>
</dbReference>
<keyword evidence="1" id="KW-0436">Ligase</keyword>
<dbReference type="GO" id="GO:0016740">
    <property type="term" value="F:transferase activity"/>
    <property type="evidence" value="ECO:0007669"/>
    <property type="project" value="UniProtKB-KW"/>
</dbReference>
<comment type="subunit">
    <text evidence="1">Heterotrimer of A, B and C subunits.</text>
</comment>
<comment type="caution">
    <text evidence="2">The sequence shown here is derived from an EMBL/GenBank/DDBJ whole genome shotgun (WGS) entry which is preliminary data.</text>
</comment>
<proteinExistence type="inferred from homology"/>
<sequence>MISKKEVEHIAKLARLGVSQKEVNKFQKELSKILDYFKKLEEMDISDVEPTSHSVLLENIKREDKADPQEIETKKDLLEAVPKEKEGYIKVKSIL</sequence>
<dbReference type="EC" id="6.3.5.-" evidence="1"/>
<gene>
    <name evidence="1 2" type="primary">gatC</name>
    <name evidence="2" type="ORF">A2Z78_02060</name>
</gene>
<dbReference type="HAMAP" id="MF_00122">
    <property type="entry name" value="GatC"/>
    <property type="match status" value="1"/>
</dbReference>
<comment type="similarity">
    <text evidence="1">Belongs to the GatC family.</text>
</comment>
<dbReference type="GO" id="GO:0050567">
    <property type="term" value="F:glutaminyl-tRNA synthase (glutamine-hydrolyzing) activity"/>
    <property type="evidence" value="ECO:0007669"/>
    <property type="project" value="UniProtKB-UniRule"/>
</dbReference>
<dbReference type="GO" id="GO:0005524">
    <property type="term" value="F:ATP binding"/>
    <property type="evidence" value="ECO:0007669"/>
    <property type="project" value="UniProtKB-KW"/>
</dbReference>
<accession>A0A1G2DV59</accession>
<protein>
    <recommendedName>
        <fullName evidence="1">Aspartyl/glutamyl-tRNA(Asn/Gln) amidotransferase subunit C</fullName>
        <shortName evidence="1">Asp/Glu-ADT subunit C</shortName>
        <ecNumber evidence="1">6.3.5.-</ecNumber>
    </recommendedName>
</protein>
<evidence type="ECO:0000313" key="2">
    <source>
        <dbReference type="EMBL" id="OGZ17443.1"/>
    </source>
</evidence>
<dbReference type="STRING" id="1801660.A2Z78_02060"/>
<evidence type="ECO:0000313" key="3">
    <source>
        <dbReference type="Proteomes" id="UP000176752"/>
    </source>
</evidence>
<dbReference type="Pfam" id="PF02686">
    <property type="entry name" value="GatC"/>
    <property type="match status" value="1"/>
</dbReference>
<dbReference type="GO" id="GO:0006412">
    <property type="term" value="P:translation"/>
    <property type="evidence" value="ECO:0007669"/>
    <property type="project" value="UniProtKB-UniRule"/>
</dbReference>
<keyword evidence="1" id="KW-0547">Nucleotide-binding</keyword>
<dbReference type="PANTHER" id="PTHR15004:SF0">
    <property type="entry name" value="GLUTAMYL-TRNA(GLN) AMIDOTRANSFERASE SUBUNIT C, MITOCHONDRIAL"/>
    <property type="match status" value="1"/>
</dbReference>
<dbReference type="SUPFAM" id="SSF141000">
    <property type="entry name" value="Glu-tRNAGln amidotransferase C subunit"/>
    <property type="match status" value="1"/>
</dbReference>
<dbReference type="NCBIfam" id="TIGR00135">
    <property type="entry name" value="gatC"/>
    <property type="match status" value="1"/>
</dbReference>
<comment type="catalytic activity">
    <reaction evidence="1">
        <text>L-aspartyl-tRNA(Asn) + L-glutamine + ATP + H2O = L-asparaginyl-tRNA(Asn) + L-glutamate + ADP + phosphate + 2 H(+)</text>
        <dbReference type="Rhea" id="RHEA:14513"/>
        <dbReference type="Rhea" id="RHEA-COMP:9674"/>
        <dbReference type="Rhea" id="RHEA-COMP:9677"/>
        <dbReference type="ChEBI" id="CHEBI:15377"/>
        <dbReference type="ChEBI" id="CHEBI:15378"/>
        <dbReference type="ChEBI" id="CHEBI:29985"/>
        <dbReference type="ChEBI" id="CHEBI:30616"/>
        <dbReference type="ChEBI" id="CHEBI:43474"/>
        <dbReference type="ChEBI" id="CHEBI:58359"/>
        <dbReference type="ChEBI" id="CHEBI:78515"/>
        <dbReference type="ChEBI" id="CHEBI:78516"/>
        <dbReference type="ChEBI" id="CHEBI:456216"/>
    </reaction>
</comment>
<keyword evidence="1" id="KW-0067">ATP-binding</keyword>
<dbReference type="GO" id="GO:0006450">
    <property type="term" value="P:regulation of translational fidelity"/>
    <property type="evidence" value="ECO:0007669"/>
    <property type="project" value="InterPro"/>
</dbReference>
<dbReference type="Proteomes" id="UP000176752">
    <property type="component" value="Unassembled WGS sequence"/>
</dbReference>
<reference evidence="2 3" key="1">
    <citation type="journal article" date="2016" name="Nat. Commun.">
        <title>Thousands of microbial genomes shed light on interconnected biogeochemical processes in an aquifer system.</title>
        <authorList>
            <person name="Anantharaman K."/>
            <person name="Brown C.T."/>
            <person name="Hug L.A."/>
            <person name="Sharon I."/>
            <person name="Castelle C.J."/>
            <person name="Probst A.J."/>
            <person name="Thomas B.C."/>
            <person name="Singh A."/>
            <person name="Wilkins M.J."/>
            <person name="Karaoz U."/>
            <person name="Brodie E.L."/>
            <person name="Williams K.H."/>
            <person name="Hubbard S.S."/>
            <person name="Banfield J.F."/>
        </authorList>
    </citation>
    <scope>NUCLEOTIDE SEQUENCE [LARGE SCALE GENOMIC DNA]</scope>
</reference>
<dbReference type="PANTHER" id="PTHR15004">
    <property type="entry name" value="GLUTAMYL-TRNA(GLN) AMIDOTRANSFERASE SUBUNIT C, MITOCHONDRIAL"/>
    <property type="match status" value="1"/>
</dbReference>
<evidence type="ECO:0000256" key="1">
    <source>
        <dbReference type="HAMAP-Rule" id="MF_00122"/>
    </source>
</evidence>
<dbReference type="EMBL" id="MHLV01000026">
    <property type="protein sequence ID" value="OGZ17443.1"/>
    <property type="molecule type" value="Genomic_DNA"/>
</dbReference>
<dbReference type="InterPro" id="IPR003837">
    <property type="entry name" value="GatC"/>
</dbReference>
<dbReference type="AlphaFoldDB" id="A0A1G2DV59"/>
<organism evidence="2 3">
    <name type="scientific">Candidatus Nealsonbacteria bacterium RBG_13_36_15</name>
    <dbReference type="NCBI Taxonomy" id="1801660"/>
    <lineage>
        <taxon>Bacteria</taxon>
        <taxon>Candidatus Nealsoniibacteriota</taxon>
    </lineage>
</organism>
<dbReference type="InterPro" id="IPR036113">
    <property type="entry name" value="Asp/Glu-ADT_sf_sub_c"/>
</dbReference>